<dbReference type="RefSeq" id="XP_070487092.1">
    <property type="nucleotide sequence ID" value="XM_070630991.1"/>
</dbReference>
<dbReference type="GeneID" id="103555856"/>
<gene>
    <name evidence="3" type="primary">ST3GAL1</name>
</gene>
<proteinExistence type="predicted"/>
<protein>
    <submittedName>
        <fullName evidence="3">CMP-N-acetylneuraminate-beta-galactosamide- alpha-2,3-sialyltransferase 1 isoform X1</fullName>
    </submittedName>
</protein>
<dbReference type="Proteomes" id="UP001652662">
    <property type="component" value="Chromosome 8"/>
</dbReference>
<feature type="compositionally biased region" description="Low complexity" evidence="1">
    <location>
        <begin position="71"/>
        <end position="83"/>
    </location>
</feature>
<evidence type="ECO:0000313" key="3">
    <source>
        <dbReference type="RefSeq" id="XP_070487092.1"/>
    </source>
</evidence>
<feature type="region of interest" description="Disordered" evidence="1">
    <location>
        <begin position="47"/>
        <end position="125"/>
    </location>
</feature>
<evidence type="ECO:0000313" key="2">
    <source>
        <dbReference type="Proteomes" id="UP001652662"/>
    </source>
</evidence>
<feature type="region of interest" description="Disordered" evidence="1">
    <location>
        <begin position="1"/>
        <end position="24"/>
    </location>
</feature>
<keyword evidence="2" id="KW-1185">Reference proteome</keyword>
<organism evidence="2 3">
    <name type="scientific">Equus przewalskii</name>
    <name type="common">Przewalski's horse</name>
    <name type="synonym">Equus caballus przewalskii</name>
    <dbReference type="NCBI Taxonomy" id="9798"/>
    <lineage>
        <taxon>Eukaryota</taxon>
        <taxon>Metazoa</taxon>
        <taxon>Chordata</taxon>
        <taxon>Craniata</taxon>
        <taxon>Vertebrata</taxon>
        <taxon>Euteleostomi</taxon>
        <taxon>Mammalia</taxon>
        <taxon>Eutheria</taxon>
        <taxon>Laurasiatheria</taxon>
        <taxon>Perissodactyla</taxon>
        <taxon>Equidae</taxon>
        <taxon>Equus</taxon>
    </lineage>
</organism>
<feature type="compositionally biased region" description="Low complexity" evidence="1">
    <location>
        <begin position="246"/>
        <end position="266"/>
    </location>
</feature>
<feature type="compositionally biased region" description="Basic residues" evidence="1">
    <location>
        <begin position="307"/>
        <end position="337"/>
    </location>
</feature>
<feature type="compositionally biased region" description="Low complexity" evidence="1">
    <location>
        <begin position="98"/>
        <end position="111"/>
    </location>
</feature>
<feature type="region of interest" description="Disordered" evidence="1">
    <location>
        <begin position="167"/>
        <end position="400"/>
    </location>
</feature>
<reference evidence="3" key="1">
    <citation type="submission" date="2025-08" db="UniProtKB">
        <authorList>
            <consortium name="RefSeq"/>
        </authorList>
    </citation>
    <scope>IDENTIFICATION</scope>
    <source>
        <tissue evidence="3">Blood</tissue>
    </source>
</reference>
<accession>A0ABM4QCC6</accession>
<feature type="compositionally biased region" description="Gly residues" evidence="1">
    <location>
        <begin position="218"/>
        <end position="232"/>
    </location>
</feature>
<name>A0ABM4QCC6_EQUPR</name>
<sequence length="400" mass="41679">MPQTWPPKGVPLSEAPVSGRLGGGPCLGTGAKCSPCSGPRCSLRIWEALGGGRGPDRGGRSAPRNRARFGPQQRPSAPRSSPLLPNPTSGPAPLEEVGGSAQSPAGGSAPSRCGAPDSGCSGHRHVLSVGAGRLLPGLTPRASGPPGHSSLSLASLWAAAWARCVTELSPQSASRGGRPVPALPPASPRLGLRRAGCGPRGSEGSPERAESRAALGWEGAGGAESRGAGGGRGAEEGEGLRGGGARPAPARPGCRPRAAWEGGSSPAGPPPPPVTPGGRCSRGRSHPHPASPLPRLQPPPAELHYARQFRHFAKTKTRGRRKRRTRRKRRRRERRKRLCELGRRRGFGIPSLDSPPDPLLPKPRKLQRVPGRDDRQPSVPSSSRLCNRHISGDSIGKTEF</sequence>
<evidence type="ECO:0000256" key="1">
    <source>
        <dbReference type="SAM" id="MobiDB-lite"/>
    </source>
</evidence>
<feature type="compositionally biased region" description="Pro residues" evidence="1">
    <location>
        <begin position="289"/>
        <end position="301"/>
    </location>
</feature>